<dbReference type="FunFam" id="3.30.160.20:FF:000004">
    <property type="entry name" value="Peptide chain release factor 1"/>
    <property type="match status" value="1"/>
</dbReference>
<dbReference type="HAMAP" id="MF_00094">
    <property type="entry name" value="Rel_fac_2"/>
    <property type="match status" value="1"/>
</dbReference>
<name>A0A1G2IFJ9_9BACT</name>
<dbReference type="PANTHER" id="PTHR43116:SF3">
    <property type="entry name" value="CLASS I PEPTIDE CHAIN RELEASE FACTOR"/>
    <property type="match status" value="1"/>
</dbReference>
<dbReference type="SMART" id="SM00937">
    <property type="entry name" value="PCRF"/>
    <property type="match status" value="1"/>
</dbReference>
<evidence type="ECO:0000256" key="4">
    <source>
        <dbReference type="HAMAP-Rule" id="MF_00094"/>
    </source>
</evidence>
<dbReference type="Gene3D" id="3.30.160.20">
    <property type="match status" value="1"/>
</dbReference>
<dbReference type="GO" id="GO:0005737">
    <property type="term" value="C:cytoplasm"/>
    <property type="evidence" value="ECO:0007669"/>
    <property type="project" value="UniProtKB-SubCell"/>
</dbReference>
<dbReference type="Pfam" id="PF00472">
    <property type="entry name" value="RF-1"/>
    <property type="match status" value="1"/>
</dbReference>
<dbReference type="InterPro" id="IPR000352">
    <property type="entry name" value="Pep_chain_release_fac_I"/>
</dbReference>
<comment type="similarity">
    <text evidence="1 4">Belongs to the prokaryotic/mitochondrial release factor family.</text>
</comment>
<dbReference type="Gene3D" id="3.30.70.1660">
    <property type="match status" value="1"/>
</dbReference>
<comment type="function">
    <text evidence="4">Peptide chain release factor 2 directs the termination of translation in response to the peptide chain termination codons UGA and UAA.</text>
</comment>
<dbReference type="NCBIfam" id="TIGR00020">
    <property type="entry name" value="prfB"/>
    <property type="match status" value="1"/>
</dbReference>
<evidence type="ECO:0000256" key="6">
    <source>
        <dbReference type="SAM" id="Coils"/>
    </source>
</evidence>
<reference evidence="8 9" key="1">
    <citation type="journal article" date="2016" name="Nat. Commun.">
        <title>Thousands of microbial genomes shed light on interconnected biogeochemical processes in an aquifer system.</title>
        <authorList>
            <person name="Anantharaman K."/>
            <person name="Brown C.T."/>
            <person name="Hug L.A."/>
            <person name="Sharon I."/>
            <person name="Castelle C.J."/>
            <person name="Probst A.J."/>
            <person name="Thomas B.C."/>
            <person name="Singh A."/>
            <person name="Wilkins M.J."/>
            <person name="Karaoz U."/>
            <person name="Brodie E.L."/>
            <person name="Williams K.H."/>
            <person name="Hubbard S.S."/>
            <person name="Banfield J.F."/>
        </authorList>
    </citation>
    <scope>NUCLEOTIDE SEQUENCE [LARGE SCALE GENOMIC DNA]</scope>
</reference>
<evidence type="ECO:0000256" key="5">
    <source>
        <dbReference type="NCBIfam" id="TIGR00020"/>
    </source>
</evidence>
<comment type="PTM">
    <text evidence="4">Methylated by PrmC. Methylation increases the termination efficiency of RF2.</text>
</comment>
<evidence type="ECO:0000256" key="2">
    <source>
        <dbReference type="ARBA" id="ARBA00022481"/>
    </source>
</evidence>
<dbReference type="GO" id="GO:0016149">
    <property type="term" value="F:translation release factor activity, codon specific"/>
    <property type="evidence" value="ECO:0007669"/>
    <property type="project" value="UniProtKB-UniRule"/>
</dbReference>
<comment type="caution">
    <text evidence="8">The sequence shown here is derived from an EMBL/GenBank/DDBJ whole genome shotgun (WGS) entry which is preliminary data.</text>
</comment>
<dbReference type="Pfam" id="PF03462">
    <property type="entry name" value="PCRF"/>
    <property type="match status" value="1"/>
</dbReference>
<dbReference type="InterPro" id="IPR005139">
    <property type="entry name" value="PCRF"/>
</dbReference>
<dbReference type="STRING" id="1802214.A2908_00365"/>
<keyword evidence="3 4" id="KW-0648">Protein biosynthesis</keyword>
<feature type="coiled-coil region" evidence="6">
    <location>
        <begin position="33"/>
        <end position="76"/>
    </location>
</feature>
<dbReference type="InterPro" id="IPR045853">
    <property type="entry name" value="Pep_chain_release_fac_I_sf"/>
</dbReference>
<keyword evidence="6" id="KW-0175">Coiled coil</keyword>
<evidence type="ECO:0000259" key="7">
    <source>
        <dbReference type="SMART" id="SM00937"/>
    </source>
</evidence>
<dbReference type="InterPro" id="IPR004374">
    <property type="entry name" value="PrfB"/>
</dbReference>
<gene>
    <name evidence="4" type="primary">prfB</name>
    <name evidence="8" type="ORF">A2908_00365</name>
</gene>
<dbReference type="Proteomes" id="UP000176774">
    <property type="component" value="Unassembled WGS sequence"/>
</dbReference>
<keyword evidence="4" id="KW-0963">Cytoplasm</keyword>
<keyword evidence="2 4" id="KW-0488">Methylation</keyword>
<dbReference type="EMBL" id="MHPA01000010">
    <property type="protein sequence ID" value="OGZ73545.1"/>
    <property type="molecule type" value="Genomic_DNA"/>
</dbReference>
<protein>
    <recommendedName>
        <fullName evidence="4 5">Peptide chain release factor 2</fullName>
        <shortName evidence="4">RF-2</shortName>
    </recommendedName>
</protein>
<dbReference type="Gene3D" id="1.20.58.410">
    <property type="entry name" value="Release factor"/>
    <property type="match status" value="1"/>
</dbReference>
<evidence type="ECO:0000313" key="8">
    <source>
        <dbReference type="EMBL" id="OGZ73545.1"/>
    </source>
</evidence>
<proteinExistence type="inferred from homology"/>
<dbReference type="AlphaFoldDB" id="A0A1G2IFJ9"/>
<dbReference type="PANTHER" id="PTHR43116">
    <property type="entry name" value="PEPTIDE CHAIN RELEASE FACTOR 2"/>
    <property type="match status" value="1"/>
</dbReference>
<feature type="modified residue" description="N5-methylglutamine" evidence="4">
    <location>
        <position position="226"/>
    </location>
</feature>
<evidence type="ECO:0000313" key="9">
    <source>
        <dbReference type="Proteomes" id="UP000176774"/>
    </source>
</evidence>
<evidence type="ECO:0000256" key="3">
    <source>
        <dbReference type="ARBA" id="ARBA00022917"/>
    </source>
</evidence>
<accession>A0A1G2IFJ9</accession>
<dbReference type="SUPFAM" id="SSF75620">
    <property type="entry name" value="Release factor"/>
    <property type="match status" value="1"/>
</dbReference>
<feature type="domain" description="Peptide chain release factor" evidence="7">
    <location>
        <begin position="55"/>
        <end position="168"/>
    </location>
</feature>
<comment type="subcellular location">
    <subcellularLocation>
        <location evidence="4">Cytoplasm</location>
    </subcellularLocation>
</comment>
<sequence length="341" mass="38926">MGKEKELKELEVQTQHSDFWKNHQEAVKISQNIAQLKEEVLLAQNLQRELEDIKELQILSQDATDVEKLCEKLNKSIEKEEFRIFLSGKYDQKNALLEIFSGAGGVDAQDWATMLLRMYERYCIKKGFKVQVLHQSFGEAGGPEGRIGTKSVTLEVRGSHAYGFLKNETGVHRLVRISPFNSQKLRHTSFALVEVLPEIGENESEIEIKPEDIRLETFKSSGPGGQYVNKTESAVRIIHISTGIVVACQTERMQGKNRDHAMKMLYAKLYQLKQQQRQKEIKDIKGDQISASWGNQIRSYVLHPYQMVKDLRTQVETSDTQGVLDGDLDEFISAEIKVINE</sequence>
<organism evidence="8 9">
    <name type="scientific">Candidatus Staskawiczbacteria bacterium RIFCSPLOWO2_01_FULL_38_12b</name>
    <dbReference type="NCBI Taxonomy" id="1802214"/>
    <lineage>
        <taxon>Bacteria</taxon>
        <taxon>Candidatus Staskawicziibacteriota</taxon>
    </lineage>
</organism>
<evidence type="ECO:0000256" key="1">
    <source>
        <dbReference type="ARBA" id="ARBA00010835"/>
    </source>
</evidence>